<dbReference type="SUPFAM" id="SSF56784">
    <property type="entry name" value="HAD-like"/>
    <property type="match status" value="1"/>
</dbReference>
<dbReference type="Proteomes" id="UP000001306">
    <property type="component" value="Chromosome"/>
</dbReference>
<dbReference type="NCBIfam" id="TIGR01549">
    <property type="entry name" value="HAD-SF-IA-v1"/>
    <property type="match status" value="1"/>
</dbReference>
<gene>
    <name evidence="1" type="primary">cbbZ</name>
    <name evidence="1" type="ordered locus">Lxx13010</name>
</gene>
<dbReference type="PANTHER" id="PTHR43434">
    <property type="entry name" value="PHOSPHOGLYCOLATE PHOSPHATASE"/>
    <property type="match status" value="1"/>
</dbReference>
<dbReference type="InterPro" id="IPR006439">
    <property type="entry name" value="HAD-SF_hydro_IA"/>
</dbReference>
<dbReference type="CDD" id="cd01427">
    <property type="entry name" value="HAD_like"/>
    <property type="match status" value="1"/>
</dbReference>
<reference evidence="1 2" key="1">
    <citation type="journal article" date="2004" name="Mol. Plant Microbe Interact.">
        <title>The genome sequence of the Gram-positive sugarcane pathogen Leifsonia xyli subsp. xyli.</title>
        <authorList>
            <person name="Monteiro-Vitorello C.B."/>
            <person name="Camargo L.E.A."/>
            <person name="Van Sluys M.A."/>
            <person name="Kitajima J.P."/>
            <person name="Truffi D."/>
            <person name="do Amaral A.M."/>
            <person name="Harakava R."/>
            <person name="de Oliveira J.C.F."/>
            <person name="Wood D."/>
            <person name="de Oliveira M.C."/>
            <person name="Miyaki C.Y."/>
            <person name="Takita M.A."/>
            <person name="da Silva A.C.R."/>
            <person name="Furlan L.R."/>
            <person name="Carraro D.M."/>
            <person name="Camarotte G."/>
            <person name="Almeida N.F. Jr."/>
            <person name="Carrer H."/>
            <person name="Coutinho L.L."/>
            <person name="El-Dorry H.A."/>
            <person name="Ferro M.I.T."/>
            <person name="Gagliardi P.R."/>
            <person name="Giglioti E."/>
            <person name="Goldman M.H.S."/>
            <person name="Goldman G.H."/>
            <person name="Kimura E.T."/>
            <person name="Ferro E.S."/>
            <person name="Kuramae E.E."/>
            <person name="Lemos E.G.M."/>
            <person name="Lemos M.V.F."/>
            <person name="Mauro S.M.Z."/>
            <person name="Machado M.A."/>
            <person name="Marino C.L."/>
            <person name="Menck C.F."/>
            <person name="Nunes L.R."/>
            <person name="Oliveira R.C."/>
            <person name="Pereira G.G."/>
            <person name="Siqueira W."/>
            <person name="de Souza A.A."/>
            <person name="Tsai S.M."/>
            <person name="Zanca A.S."/>
            <person name="Simpson A.J.G."/>
            <person name="Brumbley S.M."/>
            <person name="Setubal J.C."/>
        </authorList>
    </citation>
    <scope>NUCLEOTIDE SEQUENCE [LARGE SCALE GENOMIC DNA]</scope>
    <source>
        <strain evidence="1 2">CTCB07</strain>
    </source>
</reference>
<dbReference type="GO" id="GO:0005829">
    <property type="term" value="C:cytosol"/>
    <property type="evidence" value="ECO:0007669"/>
    <property type="project" value="TreeGrafter"/>
</dbReference>
<dbReference type="GO" id="GO:0008967">
    <property type="term" value="F:phosphoglycolate phosphatase activity"/>
    <property type="evidence" value="ECO:0007669"/>
    <property type="project" value="TreeGrafter"/>
</dbReference>
<protein>
    <submittedName>
        <fullName evidence="1">Phosphoglycolate phosphatase</fullName>
    </submittedName>
</protein>
<dbReference type="GO" id="GO:0006281">
    <property type="term" value="P:DNA repair"/>
    <property type="evidence" value="ECO:0007669"/>
    <property type="project" value="TreeGrafter"/>
</dbReference>
<keyword evidence="2" id="KW-1185">Reference proteome</keyword>
<dbReference type="KEGG" id="lxx:Lxx13010"/>
<accession>Q6AEQ7</accession>
<evidence type="ECO:0000313" key="2">
    <source>
        <dbReference type="Proteomes" id="UP000001306"/>
    </source>
</evidence>
<evidence type="ECO:0000313" key="1">
    <source>
        <dbReference type="EMBL" id="AAT89139.1"/>
    </source>
</evidence>
<dbReference type="HOGENOM" id="CLU_1466476_0_0_11"/>
<dbReference type="InterPro" id="IPR050155">
    <property type="entry name" value="HAD-like_hydrolase_sf"/>
</dbReference>
<dbReference type="AlphaFoldDB" id="Q6AEQ7"/>
<dbReference type="PANTHER" id="PTHR43434:SF1">
    <property type="entry name" value="PHOSPHOGLYCOLATE PHOSPHATASE"/>
    <property type="match status" value="1"/>
</dbReference>
<dbReference type="eggNOG" id="COG0546">
    <property type="taxonomic scope" value="Bacteria"/>
</dbReference>
<dbReference type="EMBL" id="AE016822">
    <property type="protein sequence ID" value="AAT89139.1"/>
    <property type="molecule type" value="Genomic_DNA"/>
</dbReference>
<dbReference type="Gene3D" id="3.40.50.1000">
    <property type="entry name" value="HAD superfamily/HAD-like"/>
    <property type="match status" value="1"/>
</dbReference>
<organism evidence="1 2">
    <name type="scientific">Leifsonia xyli subsp. xyli (strain CTCB07)</name>
    <dbReference type="NCBI Taxonomy" id="281090"/>
    <lineage>
        <taxon>Bacteria</taxon>
        <taxon>Bacillati</taxon>
        <taxon>Actinomycetota</taxon>
        <taxon>Actinomycetes</taxon>
        <taxon>Micrococcales</taxon>
        <taxon>Microbacteriaceae</taxon>
        <taxon>Leifsonia</taxon>
    </lineage>
</organism>
<name>Q6AEQ7_LEIXX</name>
<dbReference type="Pfam" id="PF00702">
    <property type="entry name" value="Hydrolase"/>
    <property type="match status" value="1"/>
</dbReference>
<sequence>MGVSDADISAMHARWGSPLRELVAPMISEDAYPRFVEGLMELLSSTPPSACAGAAEFLQSARSRGLPVVIVTSNESALAGRDLQTLGLAGLVDAVFGSDVTAFHKPDPRVFDEAAALLSSKWGVDIGDCIYVGDSLTDHASAQGLCAFGAVTSGATTRTQFLEADVPDHWVHDSLHSLSQNLYR</sequence>
<proteinExistence type="predicted"/>
<dbReference type="InterPro" id="IPR036412">
    <property type="entry name" value="HAD-like_sf"/>
</dbReference>
<dbReference type="InterPro" id="IPR023214">
    <property type="entry name" value="HAD_sf"/>
</dbReference>